<proteinExistence type="predicted"/>
<keyword evidence="2" id="KW-1185">Reference proteome</keyword>
<evidence type="ECO:0000313" key="1">
    <source>
        <dbReference type="EMBL" id="KAI3668073.1"/>
    </source>
</evidence>
<dbReference type="EMBL" id="CM042063">
    <property type="protein sequence ID" value="KAI3668073.1"/>
    <property type="molecule type" value="Genomic_DNA"/>
</dbReference>
<organism evidence="1 2">
    <name type="scientific">Arctium lappa</name>
    <name type="common">Greater burdock</name>
    <name type="synonym">Lappa major</name>
    <dbReference type="NCBI Taxonomy" id="4217"/>
    <lineage>
        <taxon>Eukaryota</taxon>
        <taxon>Viridiplantae</taxon>
        <taxon>Streptophyta</taxon>
        <taxon>Embryophyta</taxon>
        <taxon>Tracheophyta</taxon>
        <taxon>Spermatophyta</taxon>
        <taxon>Magnoliopsida</taxon>
        <taxon>eudicotyledons</taxon>
        <taxon>Gunneridae</taxon>
        <taxon>Pentapetalae</taxon>
        <taxon>asterids</taxon>
        <taxon>campanulids</taxon>
        <taxon>Asterales</taxon>
        <taxon>Asteraceae</taxon>
        <taxon>Carduoideae</taxon>
        <taxon>Cardueae</taxon>
        <taxon>Arctiinae</taxon>
        <taxon>Arctium</taxon>
    </lineage>
</organism>
<comment type="caution">
    <text evidence="1">The sequence shown here is derived from an EMBL/GenBank/DDBJ whole genome shotgun (WGS) entry which is preliminary data.</text>
</comment>
<evidence type="ECO:0000313" key="2">
    <source>
        <dbReference type="Proteomes" id="UP001055879"/>
    </source>
</evidence>
<protein>
    <submittedName>
        <fullName evidence="1">Uncharacterized protein</fullName>
    </submittedName>
</protein>
<gene>
    <name evidence="1" type="ORF">L6452_43148</name>
</gene>
<dbReference type="Proteomes" id="UP001055879">
    <property type="component" value="Linkage Group LG17"/>
</dbReference>
<accession>A0ACB8XL06</accession>
<sequence>MYHLSMAACEWFLMFLMLIDAALAYLLTKFAHYCELQSPCMFCLRFDHVFGNEKAGSYLSLFCREHRAEVSCLMSCDLHDKLADAREMCDDCFMSITSCQSGTKGYRGRSYLNKNFVRLPSSSGRCSCCEMQWKPKPNARRLQEGRVRLGPAKVTMKPPLPRVAGRGRFRRRSHFKRLRDKISGNSTPCRVVNTIGVMDLETMSDSGCVRFNSDSECEIPVSKDVMNMAEVKFYSDSESESESEIPVSKNVSKAAVLHKRRGSKDDSRDMSGQKRKQTRVIHGTSGQKQDQTCAIRSHGVTDHETSILDGHHNECKPIPASLTSKDPIGHGPKEHNHVELHSRDVSAPLVPQERSMGSIQDSIGHVELHSRNVSAPSMPEERPSTSRGSIQDSIGHVKLNSRDVSAPSVPQERPSTSRGSIQDSIGQVEPNSRDVSAPSLPQERSSTSRGSIQDSIGHVELHSRDVSGPSVPQDPNSTPDRRKLSTDDVLNGNGRPEISKNERSSPSRGSIQDLHSSTDIKSDLPKSDGVNDHNASSSSDKSDGYESPASSVSDVEGESALEKLKRQVEHDRQRLHLLHMELEEERNAAAVAADEAMAMITRLQEEKAALHMEALQYLRMMDEQAEYDMEALDKANDLVAEKDKEIQDLEAELEYFRSRYDEELMMGNDMVETENFQKYHLGNGKTDVKISNFDSKSRKAPVLDLQEEKRYILQCLSELERKFHQVSSDPSIGKSNGNIHTEIENLEDLQADNGTQSKHKDSSTSNGSKKVDVACL</sequence>
<reference evidence="2" key="1">
    <citation type="journal article" date="2022" name="Mol. Ecol. Resour.">
        <title>The genomes of chicory, endive, great burdock and yacon provide insights into Asteraceae palaeo-polyploidization history and plant inulin production.</title>
        <authorList>
            <person name="Fan W."/>
            <person name="Wang S."/>
            <person name="Wang H."/>
            <person name="Wang A."/>
            <person name="Jiang F."/>
            <person name="Liu H."/>
            <person name="Zhao H."/>
            <person name="Xu D."/>
            <person name="Zhang Y."/>
        </authorList>
    </citation>
    <scope>NUCLEOTIDE SEQUENCE [LARGE SCALE GENOMIC DNA]</scope>
    <source>
        <strain evidence="2">cv. Niubang</strain>
    </source>
</reference>
<reference evidence="1 2" key="2">
    <citation type="journal article" date="2022" name="Mol. Ecol. Resour.">
        <title>The genomes of chicory, endive, great burdock and yacon provide insights into Asteraceae paleo-polyploidization history and plant inulin production.</title>
        <authorList>
            <person name="Fan W."/>
            <person name="Wang S."/>
            <person name="Wang H."/>
            <person name="Wang A."/>
            <person name="Jiang F."/>
            <person name="Liu H."/>
            <person name="Zhao H."/>
            <person name="Xu D."/>
            <person name="Zhang Y."/>
        </authorList>
    </citation>
    <scope>NUCLEOTIDE SEQUENCE [LARGE SCALE GENOMIC DNA]</scope>
    <source>
        <strain evidence="2">cv. Niubang</strain>
    </source>
</reference>
<name>A0ACB8XL06_ARCLA</name>